<organism evidence="1 2">
    <name type="scientific">Hominisplanchenecus murintestinalis</name>
    <dbReference type="NCBI Taxonomy" id="2941517"/>
    <lineage>
        <taxon>Bacteria</taxon>
        <taxon>Bacillati</taxon>
        <taxon>Bacillota</taxon>
        <taxon>Clostridia</taxon>
        <taxon>Lachnospirales</taxon>
        <taxon>Lachnospiraceae</taxon>
        <taxon>Hominisplanchenecus</taxon>
    </lineage>
</organism>
<proteinExistence type="predicted"/>
<sequence>MKKYCFGIDIGGTTVKCGLFDVQGNVLDKWEIKTRSEGNGENIIPDVAAAIETKISEKGIEKADIAGIGVGVPGPVNEEGAVVTAVNLHWGYVDLAGEMEKLTGITTKVGNDANVAALGEMWKGGGEGHKNVVMVTLGTGVGGGIIIGGKILTGSHGAGGEIGHIHVEDKMDKPCGCGNKGCLEQVASATGVVYLANKKLAESSMSSVLREGEVSAKTVFDAVKAGDALACEVAEEFGKYLGTALASVTGVVDPEIFVIGGGVSKAGTVILDYVKKYYVNYVLDACKGTEFALATLGNDAGIYGAARMVIE</sequence>
<gene>
    <name evidence="1" type="ORF">E5357_05750</name>
</gene>
<comment type="caution">
    <text evidence="1">The sequence shown here is derived from an EMBL/GenBank/DDBJ whole genome shotgun (WGS) entry which is preliminary data.</text>
</comment>
<name>A0AC61R0K0_9FIRM</name>
<evidence type="ECO:0000313" key="2">
    <source>
        <dbReference type="Proteomes" id="UP000307720"/>
    </source>
</evidence>
<accession>A0AC61R0K0</accession>
<dbReference type="EC" id="2.7.1.2" evidence="1"/>
<reference evidence="1" key="1">
    <citation type="submission" date="2019-04" db="EMBL/GenBank/DDBJ databases">
        <title>Microbes associate with the intestines of laboratory mice.</title>
        <authorList>
            <person name="Navarre W."/>
            <person name="Wong E."/>
            <person name="Huang K."/>
            <person name="Tropini C."/>
            <person name="Ng K."/>
            <person name="Yu B."/>
        </authorList>
    </citation>
    <scope>NUCLEOTIDE SEQUENCE</scope>
    <source>
        <strain evidence="1">NM72_1-8</strain>
    </source>
</reference>
<evidence type="ECO:0000313" key="1">
    <source>
        <dbReference type="EMBL" id="TGX99351.1"/>
    </source>
</evidence>
<dbReference type="Proteomes" id="UP000307720">
    <property type="component" value="Unassembled WGS sequence"/>
</dbReference>
<keyword evidence="1" id="KW-0808">Transferase</keyword>
<keyword evidence="2" id="KW-1185">Reference proteome</keyword>
<dbReference type="EMBL" id="SRZB01000008">
    <property type="protein sequence ID" value="TGX99351.1"/>
    <property type="molecule type" value="Genomic_DNA"/>
</dbReference>
<protein>
    <submittedName>
        <fullName evidence="1">ROK family glucokinase</fullName>
        <ecNumber evidence="1">2.7.1.2</ecNumber>
    </submittedName>
</protein>